<dbReference type="CDD" id="cd03394">
    <property type="entry name" value="PAP2_like_5"/>
    <property type="match status" value="1"/>
</dbReference>
<dbReference type="EMBL" id="JBHUHZ010000004">
    <property type="protein sequence ID" value="MFD2164416.1"/>
    <property type="molecule type" value="Genomic_DNA"/>
</dbReference>
<feature type="transmembrane region" description="Helical" evidence="2">
    <location>
        <begin position="52"/>
        <end position="71"/>
    </location>
</feature>
<comment type="caution">
    <text evidence="4">The sequence shown here is derived from an EMBL/GenBank/DDBJ whole genome shotgun (WGS) entry which is preliminary data.</text>
</comment>
<feature type="compositionally biased region" description="Basic and acidic residues" evidence="1">
    <location>
        <begin position="142"/>
        <end position="157"/>
    </location>
</feature>
<dbReference type="Proteomes" id="UP001597387">
    <property type="component" value="Unassembled WGS sequence"/>
</dbReference>
<sequence length="264" mass="29123">MFQISFFNNLRVTCYILLISILPGSLYSQTSADSLIKTIEHSKTVKKKPLKLVAPALMMGVGALALESHLLQDINRTVRYHVLATKPNVNNTLEDGLRHIPLASAFVVLPLLGAKSESKFIDKVMVYAIATTLADQTVARLKTETKSQRPDGTDRRSFPSGHTATAFMSAEFLRKEYGETMPWAALIGYTAATATGALRVYHNKHWLTDVVAGAGLGILSTNLAYLIHSKTTKLSHRVMSSKKLTMLPAYQQKTMSLSLVYRPN</sequence>
<evidence type="ECO:0000259" key="3">
    <source>
        <dbReference type="SMART" id="SM00014"/>
    </source>
</evidence>
<name>A0ABW4ZRX2_9SPHI</name>
<dbReference type="RefSeq" id="WP_255901798.1">
    <property type="nucleotide sequence ID" value="NZ_JAFMZO010000002.1"/>
</dbReference>
<reference evidence="5" key="1">
    <citation type="journal article" date="2019" name="Int. J. Syst. Evol. Microbiol.">
        <title>The Global Catalogue of Microorganisms (GCM) 10K type strain sequencing project: providing services to taxonomists for standard genome sequencing and annotation.</title>
        <authorList>
            <consortium name="The Broad Institute Genomics Platform"/>
            <consortium name="The Broad Institute Genome Sequencing Center for Infectious Disease"/>
            <person name="Wu L."/>
            <person name="Ma J."/>
        </authorList>
    </citation>
    <scope>NUCLEOTIDE SEQUENCE [LARGE SCALE GENOMIC DNA]</scope>
    <source>
        <strain evidence="5">KCTC 42217</strain>
    </source>
</reference>
<accession>A0ABW4ZRX2</accession>
<evidence type="ECO:0000256" key="2">
    <source>
        <dbReference type="SAM" id="Phobius"/>
    </source>
</evidence>
<evidence type="ECO:0000313" key="5">
    <source>
        <dbReference type="Proteomes" id="UP001597387"/>
    </source>
</evidence>
<dbReference type="SMART" id="SM00014">
    <property type="entry name" value="acidPPc"/>
    <property type="match status" value="1"/>
</dbReference>
<dbReference type="InterPro" id="IPR036938">
    <property type="entry name" value="PAP2/HPO_sf"/>
</dbReference>
<feature type="transmembrane region" description="Helical" evidence="2">
    <location>
        <begin position="207"/>
        <end position="227"/>
    </location>
</feature>
<dbReference type="Pfam" id="PF01569">
    <property type="entry name" value="PAP2"/>
    <property type="match status" value="1"/>
</dbReference>
<feature type="domain" description="Phosphatidic acid phosphatase type 2/haloperoxidase" evidence="3">
    <location>
        <begin position="124"/>
        <end position="225"/>
    </location>
</feature>
<feature type="region of interest" description="Disordered" evidence="1">
    <location>
        <begin position="142"/>
        <end position="161"/>
    </location>
</feature>
<evidence type="ECO:0000313" key="4">
    <source>
        <dbReference type="EMBL" id="MFD2164416.1"/>
    </source>
</evidence>
<feature type="transmembrane region" description="Helical" evidence="2">
    <location>
        <begin position="183"/>
        <end position="201"/>
    </location>
</feature>
<keyword evidence="2" id="KW-0812">Transmembrane</keyword>
<gene>
    <name evidence="4" type="ORF">ACFSJU_18570</name>
</gene>
<keyword evidence="2" id="KW-0472">Membrane</keyword>
<keyword evidence="2" id="KW-1133">Transmembrane helix</keyword>
<keyword evidence="5" id="KW-1185">Reference proteome</keyword>
<dbReference type="InterPro" id="IPR000326">
    <property type="entry name" value="PAP2/HPO"/>
</dbReference>
<evidence type="ECO:0000256" key="1">
    <source>
        <dbReference type="SAM" id="MobiDB-lite"/>
    </source>
</evidence>
<dbReference type="Gene3D" id="1.20.144.10">
    <property type="entry name" value="Phosphatidic acid phosphatase type 2/haloperoxidase"/>
    <property type="match status" value="1"/>
</dbReference>
<organism evidence="4 5">
    <name type="scientific">Paradesertivirga mongoliensis</name>
    <dbReference type="NCBI Taxonomy" id="2100740"/>
    <lineage>
        <taxon>Bacteria</taxon>
        <taxon>Pseudomonadati</taxon>
        <taxon>Bacteroidota</taxon>
        <taxon>Sphingobacteriia</taxon>
        <taxon>Sphingobacteriales</taxon>
        <taxon>Sphingobacteriaceae</taxon>
        <taxon>Paradesertivirga</taxon>
    </lineage>
</organism>
<protein>
    <submittedName>
        <fullName evidence="4">Phosphatase PAP2 family protein</fullName>
    </submittedName>
</protein>
<proteinExistence type="predicted"/>
<dbReference type="SUPFAM" id="SSF48317">
    <property type="entry name" value="Acid phosphatase/Vanadium-dependent haloperoxidase"/>
    <property type="match status" value="1"/>
</dbReference>